<gene>
    <name evidence="1" type="ORF">DFQ12_5068</name>
</gene>
<dbReference type="EMBL" id="RAPY01000007">
    <property type="protein sequence ID" value="RKE43284.1"/>
    <property type="molecule type" value="Genomic_DNA"/>
</dbReference>
<reference evidence="1 2" key="1">
    <citation type="submission" date="2018-09" db="EMBL/GenBank/DDBJ databases">
        <title>Genomic Encyclopedia of Type Strains, Phase III (KMG-III): the genomes of soil and plant-associated and newly described type strains.</title>
        <authorList>
            <person name="Whitman W."/>
        </authorList>
    </citation>
    <scope>NUCLEOTIDE SEQUENCE [LARGE SCALE GENOMIC DNA]</scope>
    <source>
        <strain evidence="1 2">CECT 7938</strain>
    </source>
</reference>
<dbReference type="RefSeq" id="WP_120261685.1">
    <property type="nucleotide sequence ID" value="NZ_RAPY01000007.1"/>
</dbReference>
<dbReference type="Proteomes" id="UP000286246">
    <property type="component" value="Unassembled WGS sequence"/>
</dbReference>
<dbReference type="Gene3D" id="3.30.530.80">
    <property type="match status" value="1"/>
</dbReference>
<protein>
    <submittedName>
        <fullName evidence="1">Uncharacterized protein with TBP-like fold DUF4468</fullName>
    </submittedName>
</protein>
<dbReference type="AlphaFoldDB" id="A0A420AFM9"/>
<comment type="caution">
    <text evidence="1">The sequence shown here is derived from an EMBL/GenBank/DDBJ whole genome shotgun (WGS) entry which is preliminary data.</text>
</comment>
<sequence>MKKLVFALFMLCGSHTFGQSMKITSNGFVDMTDLTKKYVIIDFPGISREQLFKEMIKFINANYERPEEITNVIANEQIVINGHDWLKVEHGYLVGGLNAQYIYKYDLQFRDGKIRFEPIFDHIKYRSNETLSLIGKKSWTAGTSGLFTEKGKVISKREVLLIDKKINEFIQSIKDKLTSVNGKDW</sequence>
<keyword evidence="2" id="KW-1185">Reference proteome</keyword>
<organism evidence="1 2">
    <name type="scientific">Sphingobacterium detergens</name>
    <dbReference type="NCBI Taxonomy" id="1145106"/>
    <lineage>
        <taxon>Bacteria</taxon>
        <taxon>Pseudomonadati</taxon>
        <taxon>Bacteroidota</taxon>
        <taxon>Sphingobacteriia</taxon>
        <taxon>Sphingobacteriales</taxon>
        <taxon>Sphingobacteriaceae</taxon>
        <taxon>Sphingobacterium</taxon>
    </lineage>
</organism>
<dbReference type="OrthoDB" id="706083at2"/>
<evidence type="ECO:0000313" key="2">
    <source>
        <dbReference type="Proteomes" id="UP000286246"/>
    </source>
</evidence>
<proteinExistence type="predicted"/>
<evidence type="ECO:0000313" key="1">
    <source>
        <dbReference type="EMBL" id="RKE43284.1"/>
    </source>
</evidence>
<accession>A0A420AFM9</accession>
<name>A0A420AFM9_SPHD1</name>